<evidence type="ECO:0000313" key="1">
    <source>
        <dbReference type="EMBL" id="KAA1252666.1"/>
    </source>
</evidence>
<dbReference type="EMBL" id="VUAA01000046">
    <property type="protein sequence ID" value="KAA1252666.1"/>
    <property type="molecule type" value="Genomic_DNA"/>
</dbReference>
<evidence type="ECO:0000313" key="2">
    <source>
        <dbReference type="Proteomes" id="UP000323225"/>
    </source>
</evidence>
<dbReference type="Proteomes" id="UP000323225">
    <property type="component" value="Unassembled WGS sequence"/>
</dbReference>
<dbReference type="AlphaFoldDB" id="A0A5Q6PCR9"/>
<comment type="caution">
    <text evidence="1">The sequence shown here is derived from an EMBL/GenBank/DDBJ whole genome shotgun (WGS) entry which is preliminary data.</text>
</comment>
<organism evidence="1 2">
    <name type="scientific">Vibrio cholerae</name>
    <dbReference type="NCBI Taxonomy" id="666"/>
    <lineage>
        <taxon>Bacteria</taxon>
        <taxon>Pseudomonadati</taxon>
        <taxon>Pseudomonadota</taxon>
        <taxon>Gammaproteobacteria</taxon>
        <taxon>Vibrionales</taxon>
        <taxon>Vibrionaceae</taxon>
        <taxon>Vibrio</taxon>
    </lineage>
</organism>
<gene>
    <name evidence="1" type="ORF">F0M16_21715</name>
</gene>
<sequence length="98" mass="11352">MNKLTIKEEMPLDSIPVLMMADILAHEERAGKWIDELKIDFESDSVKQNAYTWLRNEKKINVEGMSEHEVFETFLVVLCYHVMALKRGVIKGSSIKLK</sequence>
<proteinExistence type="predicted"/>
<accession>A0A5Q6PCR9</accession>
<name>A0A5Q6PCR9_VIBCL</name>
<reference evidence="1 2" key="1">
    <citation type="submission" date="2019-09" db="EMBL/GenBank/DDBJ databases">
        <authorList>
            <person name="Kritzky A."/>
            <person name="Schelkanova E.Y."/>
            <person name="Alkhova Z.V."/>
            <person name="Smirnova N.I."/>
        </authorList>
    </citation>
    <scope>NUCLEOTIDE SEQUENCE [LARGE SCALE GENOMIC DNA]</scope>
    <source>
        <strain evidence="1 2">M1526</strain>
    </source>
</reference>
<protein>
    <submittedName>
        <fullName evidence="1">Uncharacterized protein</fullName>
    </submittedName>
</protein>